<dbReference type="Gene3D" id="1.10.12.10">
    <property type="entry name" value="Lyase 2-enoyl-coa Hydratase, Chain A, domain 2"/>
    <property type="match status" value="1"/>
</dbReference>
<evidence type="ECO:0000256" key="4">
    <source>
        <dbReference type="ARBA" id="ARBA00012076"/>
    </source>
</evidence>
<dbReference type="InterPro" id="IPR001753">
    <property type="entry name" value="Enoyl-CoA_hydra/iso"/>
</dbReference>
<feature type="domain" description="3-hydroxyacyl-CoA dehydrogenase C-terminal" evidence="11">
    <location>
        <begin position="316"/>
        <end position="407"/>
    </location>
</feature>
<evidence type="ECO:0000256" key="3">
    <source>
        <dbReference type="ARBA" id="ARBA00008750"/>
    </source>
</evidence>
<dbReference type="EMBL" id="AOHS01000056">
    <property type="protein sequence ID" value="ELY25274.1"/>
    <property type="molecule type" value="Genomic_DNA"/>
</dbReference>
<keyword evidence="9" id="KW-0456">Lyase</keyword>
<keyword evidence="7" id="KW-0520">NAD</keyword>
<dbReference type="Proteomes" id="UP000011543">
    <property type="component" value="Unassembled WGS sequence"/>
</dbReference>
<dbReference type="SUPFAM" id="SSF52096">
    <property type="entry name" value="ClpP/crotonase"/>
    <property type="match status" value="1"/>
</dbReference>
<evidence type="ECO:0000256" key="1">
    <source>
        <dbReference type="ARBA" id="ARBA00005005"/>
    </source>
</evidence>
<comment type="similarity">
    <text evidence="3">In the N-terminal section; belongs to the enoyl-CoA hydratase/isomerase family.</text>
</comment>
<evidence type="ECO:0000313" key="14">
    <source>
        <dbReference type="Proteomes" id="UP000011543"/>
    </source>
</evidence>
<comment type="pathway">
    <text evidence="1">Lipid metabolism; fatty acid beta-oxidation.</text>
</comment>
<reference evidence="13 14" key="1">
    <citation type="journal article" date="2014" name="PLoS Genet.">
        <title>Phylogenetically driven sequencing of extremely halophilic archaea reveals strategies for static and dynamic osmo-response.</title>
        <authorList>
            <person name="Becker E.A."/>
            <person name="Seitzer P.M."/>
            <person name="Tritt A."/>
            <person name="Larsen D."/>
            <person name="Krusor M."/>
            <person name="Yao A.I."/>
            <person name="Wu D."/>
            <person name="Madern D."/>
            <person name="Eisen J.A."/>
            <person name="Darling A.E."/>
            <person name="Facciotti M.T."/>
        </authorList>
    </citation>
    <scope>NUCLEOTIDE SEQUENCE [LARGE SCALE GENOMIC DNA]</scope>
    <source>
        <strain evidence="14">ATCC 43099 / DSM 3394 / CCM 3739 / CIP 104546 / IAM 13178 / JCM 8861 / NBRC 102185 / NCIMB 2190 / MS3</strain>
    </source>
</reference>
<dbReference type="FunFam" id="3.40.50.720:FF:000009">
    <property type="entry name" value="Fatty oxidation complex, alpha subunit"/>
    <property type="match status" value="1"/>
</dbReference>
<dbReference type="PANTHER" id="PTHR48075">
    <property type="entry name" value="3-HYDROXYACYL-COA DEHYDROGENASE FAMILY PROTEIN"/>
    <property type="match status" value="1"/>
</dbReference>
<dbReference type="Pfam" id="PF00725">
    <property type="entry name" value="3HCDH"/>
    <property type="match status" value="2"/>
</dbReference>
<evidence type="ECO:0000256" key="2">
    <source>
        <dbReference type="ARBA" id="ARBA00005254"/>
    </source>
</evidence>
<dbReference type="Pfam" id="PF00378">
    <property type="entry name" value="ECH_1"/>
    <property type="match status" value="1"/>
</dbReference>
<dbReference type="SUPFAM" id="SSF48179">
    <property type="entry name" value="6-phosphogluconate dehydrogenase C-terminal domain-like"/>
    <property type="match status" value="2"/>
</dbReference>
<dbReference type="InterPro" id="IPR036291">
    <property type="entry name" value="NAD(P)-bd_dom_sf"/>
</dbReference>
<dbReference type="EC" id="4.2.1.17" evidence="4"/>
<evidence type="ECO:0000313" key="13">
    <source>
        <dbReference type="EMBL" id="ELY25274.1"/>
    </source>
</evidence>
<dbReference type="Gene3D" id="3.40.50.720">
    <property type="entry name" value="NAD(P)-binding Rossmann-like Domain"/>
    <property type="match status" value="1"/>
</dbReference>
<dbReference type="Gene3D" id="1.10.1040.10">
    <property type="entry name" value="N-(1-d-carboxylethyl)-l-norvaline Dehydrogenase, domain 2"/>
    <property type="match status" value="2"/>
</dbReference>
<comment type="similarity">
    <text evidence="2 10">Belongs to the enoyl-CoA hydratase/isomerase family.</text>
</comment>
<name>L9UK68_NATMM</name>
<dbReference type="PROSITE" id="PS00166">
    <property type="entry name" value="ENOYL_COA_HYDRATASE"/>
    <property type="match status" value="1"/>
</dbReference>
<gene>
    <name evidence="13" type="ORF">C500_17691</name>
</gene>
<feature type="domain" description="3-hydroxyacyl-CoA dehydrogenase NAD binding" evidence="12">
    <location>
        <begin position="26"/>
        <end position="204"/>
    </location>
</feature>
<evidence type="ECO:0000256" key="5">
    <source>
        <dbReference type="ARBA" id="ARBA00022832"/>
    </source>
</evidence>
<comment type="caution">
    <text evidence="13">The sequence shown here is derived from an EMBL/GenBank/DDBJ whole genome shotgun (WGS) entry which is preliminary data.</text>
</comment>
<protein>
    <recommendedName>
        <fullName evidence="4">enoyl-CoA hydratase</fullName>
        <ecNumber evidence="4">4.2.1.17</ecNumber>
    </recommendedName>
</protein>
<dbReference type="GO" id="GO:0004300">
    <property type="term" value="F:enoyl-CoA hydratase activity"/>
    <property type="evidence" value="ECO:0007669"/>
    <property type="project" value="UniProtKB-EC"/>
</dbReference>
<keyword evidence="6" id="KW-0560">Oxidoreductase</keyword>
<evidence type="ECO:0000259" key="12">
    <source>
        <dbReference type="Pfam" id="PF02737"/>
    </source>
</evidence>
<keyword evidence="5" id="KW-0276">Fatty acid metabolism</keyword>
<feature type="domain" description="3-hydroxyacyl-CoA dehydrogenase C-terminal" evidence="11">
    <location>
        <begin position="207"/>
        <end position="296"/>
    </location>
</feature>
<sequence length="669" mass="72455">MVTFAGGVKALPVDESRMSFDSIDRVTVLGAGNMGHGITEVTAMGGYEVTMRDIEQDLVDDGYEQIAWSLEKLEEKDLLAESADTVLGRIDTTTDLKEAVADADLVIEAAPENLELKHDIFSDLEEFTTEDTLLATNTSSLPISDIAEVLDTPERVLGLHFFNPPVKMDLVEVIYGQETTDEVADAGYEWVESIDKTPIYVRKDVRGFVVNTIVGPFGGEPAFMVSEGEATIRGADATMAHERGYPMGPFELADLTGIDVGYHVRKEGGSPIPPITEEKVEAEELGQKTGKGFYDYANGDGADYQPEDAGDFDWLRVEARMVNRAAFLVGEGVAKPEEVDTGVQLGLGFPEGICRRADKIGLDTVLGKLETLHEETGADRFEPHSYLEDLVEEDKTGEDAGQGFYEYDTDDGALDSYHNINVDLADGVLALELDRPSRMNAISGDLLEEVDDLFSTVDTDDVRCVTIEGVGDRAFSAGADIGGFGGTEPTDMMDVTPAFETVNDFPRPVVAKIDGYCLGAGLELALACDLRLATERSSFGAPEIGLGLIPGGGGTQRLMRVLGETRAKELVFRGNHIDADRAEQWGLVNRAVAREEFDDVVGEFLDDLRTGPPIGLKVAKKVMNEGQDASLEAALAMESQGFGLLFTTEDMREGTAAFAEDREPEFDGK</sequence>
<dbReference type="InterPro" id="IPR029045">
    <property type="entry name" value="ClpP/crotonase-like_dom_sf"/>
</dbReference>
<dbReference type="UniPathway" id="UPA00659"/>
<dbReference type="InterPro" id="IPR008927">
    <property type="entry name" value="6-PGluconate_DH-like_C_sf"/>
</dbReference>
<dbReference type="AlphaFoldDB" id="L9UK68"/>
<evidence type="ECO:0000256" key="9">
    <source>
        <dbReference type="ARBA" id="ARBA00023239"/>
    </source>
</evidence>
<evidence type="ECO:0000256" key="10">
    <source>
        <dbReference type="RuleBase" id="RU003707"/>
    </source>
</evidence>
<dbReference type="GO" id="GO:0070403">
    <property type="term" value="F:NAD+ binding"/>
    <property type="evidence" value="ECO:0007669"/>
    <property type="project" value="InterPro"/>
</dbReference>
<dbReference type="GO" id="GO:0006635">
    <property type="term" value="P:fatty acid beta-oxidation"/>
    <property type="evidence" value="ECO:0007669"/>
    <property type="project" value="UniProtKB-UniPathway"/>
</dbReference>
<proteinExistence type="inferred from homology"/>
<accession>L9UK68</accession>
<dbReference type="GO" id="GO:0016616">
    <property type="term" value="F:oxidoreductase activity, acting on the CH-OH group of donors, NAD or NADP as acceptor"/>
    <property type="evidence" value="ECO:0007669"/>
    <property type="project" value="InterPro"/>
</dbReference>
<dbReference type="InterPro" id="IPR006176">
    <property type="entry name" value="3-OHacyl-CoA_DH_NAD-bd"/>
</dbReference>
<dbReference type="PATRIC" id="fig|547559.17.peg.3481"/>
<evidence type="ECO:0000259" key="11">
    <source>
        <dbReference type="Pfam" id="PF00725"/>
    </source>
</evidence>
<dbReference type="CDD" id="cd06558">
    <property type="entry name" value="crotonase-like"/>
    <property type="match status" value="1"/>
</dbReference>
<dbReference type="InterPro" id="IPR014748">
    <property type="entry name" value="Enoyl-CoA_hydra_C"/>
</dbReference>
<evidence type="ECO:0000256" key="8">
    <source>
        <dbReference type="ARBA" id="ARBA00023098"/>
    </source>
</evidence>
<dbReference type="Pfam" id="PF02737">
    <property type="entry name" value="3HCDH_N"/>
    <property type="match status" value="1"/>
</dbReference>
<dbReference type="PANTHER" id="PTHR48075:SF5">
    <property type="entry name" value="3-HYDROXYBUTYRYL-COA DEHYDROGENASE"/>
    <property type="match status" value="1"/>
</dbReference>
<dbReference type="SUPFAM" id="SSF51735">
    <property type="entry name" value="NAD(P)-binding Rossmann-fold domains"/>
    <property type="match status" value="1"/>
</dbReference>
<evidence type="ECO:0000256" key="6">
    <source>
        <dbReference type="ARBA" id="ARBA00023002"/>
    </source>
</evidence>
<dbReference type="FunFam" id="1.10.12.10:FF:000001">
    <property type="entry name" value="Probable enoyl-CoA hydratase, mitochondrial"/>
    <property type="match status" value="1"/>
</dbReference>
<dbReference type="InterPro" id="IPR018376">
    <property type="entry name" value="Enoyl-CoA_hyd/isom_CS"/>
</dbReference>
<dbReference type="InterPro" id="IPR006108">
    <property type="entry name" value="3HC_DH_C"/>
</dbReference>
<evidence type="ECO:0000256" key="7">
    <source>
        <dbReference type="ARBA" id="ARBA00023027"/>
    </source>
</evidence>
<keyword evidence="8" id="KW-0443">Lipid metabolism</keyword>
<dbReference type="Gene3D" id="3.90.226.10">
    <property type="entry name" value="2-enoyl-CoA Hydratase, Chain A, domain 1"/>
    <property type="match status" value="1"/>
</dbReference>
<organism evidence="13 14">
    <name type="scientific">Natrialba magadii (strain ATCC 43099 / DSM 3394 / CCM 3739 / CIP 104546 / IAM 13178 / JCM 8861 / NBRC 102185 / NCIMB 2190 / MS3)</name>
    <name type="common">Natronobacterium magadii</name>
    <dbReference type="NCBI Taxonomy" id="547559"/>
    <lineage>
        <taxon>Archaea</taxon>
        <taxon>Methanobacteriati</taxon>
        <taxon>Methanobacteriota</taxon>
        <taxon>Stenosarchaea group</taxon>
        <taxon>Halobacteria</taxon>
        <taxon>Halobacteriales</taxon>
        <taxon>Natrialbaceae</taxon>
        <taxon>Natrialba</taxon>
    </lineage>
</organism>
<dbReference type="InterPro" id="IPR013328">
    <property type="entry name" value="6PGD_dom2"/>
</dbReference>